<sequence>MTEPSPLGVIHHVVCWFNFPHAWPVLRLQIPCLGRKSVTLLFFCHFCHFCNQSNSPSITPICTPHTTHHRHTRTPTTPLAISQPSPKPSPAQPTSIPNIAYCVLRIAYCVYLFARACLLHVTEAIGDRSCTPVR</sequence>
<dbReference type="Proteomes" id="UP000298138">
    <property type="component" value="Unassembled WGS sequence"/>
</dbReference>
<name>A0A4V3SID8_9PEZI</name>
<organism evidence="2 3">
    <name type="scientific">Ascodesmis nigricans</name>
    <dbReference type="NCBI Taxonomy" id="341454"/>
    <lineage>
        <taxon>Eukaryota</taxon>
        <taxon>Fungi</taxon>
        <taxon>Dikarya</taxon>
        <taxon>Ascomycota</taxon>
        <taxon>Pezizomycotina</taxon>
        <taxon>Pezizomycetes</taxon>
        <taxon>Pezizales</taxon>
        <taxon>Ascodesmidaceae</taxon>
        <taxon>Ascodesmis</taxon>
    </lineage>
</organism>
<dbReference type="InParanoid" id="A0A4V3SID8"/>
<dbReference type="AlphaFoldDB" id="A0A4V3SID8"/>
<gene>
    <name evidence="2" type="ORF">EX30DRAFT_75152</name>
</gene>
<accession>A0A4V3SID8</accession>
<dbReference type="EMBL" id="ML220129">
    <property type="protein sequence ID" value="TGZ79755.1"/>
    <property type="molecule type" value="Genomic_DNA"/>
</dbReference>
<evidence type="ECO:0000313" key="3">
    <source>
        <dbReference type="Proteomes" id="UP000298138"/>
    </source>
</evidence>
<protein>
    <submittedName>
        <fullName evidence="2">Uncharacterized protein</fullName>
    </submittedName>
</protein>
<evidence type="ECO:0000313" key="2">
    <source>
        <dbReference type="EMBL" id="TGZ79755.1"/>
    </source>
</evidence>
<keyword evidence="3" id="KW-1185">Reference proteome</keyword>
<feature type="compositionally biased region" description="Low complexity" evidence="1">
    <location>
        <begin position="74"/>
        <end position="84"/>
    </location>
</feature>
<reference evidence="2 3" key="1">
    <citation type="submission" date="2019-04" db="EMBL/GenBank/DDBJ databases">
        <title>Comparative genomics and transcriptomics to analyze fruiting body development in filamentous ascomycetes.</title>
        <authorList>
            <consortium name="DOE Joint Genome Institute"/>
            <person name="Lutkenhaus R."/>
            <person name="Traeger S."/>
            <person name="Breuer J."/>
            <person name="Kuo A."/>
            <person name="Lipzen A."/>
            <person name="Pangilinan J."/>
            <person name="Dilworth D."/>
            <person name="Sandor L."/>
            <person name="Poggeler S."/>
            <person name="Barry K."/>
            <person name="Grigoriev I.V."/>
            <person name="Nowrousian M."/>
        </authorList>
    </citation>
    <scope>NUCLEOTIDE SEQUENCE [LARGE SCALE GENOMIC DNA]</scope>
    <source>
        <strain evidence="2 3">CBS 389.68</strain>
    </source>
</reference>
<proteinExistence type="predicted"/>
<feature type="region of interest" description="Disordered" evidence="1">
    <location>
        <begin position="69"/>
        <end position="92"/>
    </location>
</feature>
<evidence type="ECO:0000256" key="1">
    <source>
        <dbReference type="SAM" id="MobiDB-lite"/>
    </source>
</evidence>